<protein>
    <submittedName>
        <fullName evidence="3">Protein PTHB1</fullName>
    </submittedName>
</protein>
<dbReference type="PANTHER" id="PTHR20991">
    <property type="entry name" value="PARATHYROID HORMONE-RESPONSIVE B1 GENE"/>
    <property type="match status" value="1"/>
</dbReference>
<dbReference type="GO" id="GO:0060271">
    <property type="term" value="P:cilium assembly"/>
    <property type="evidence" value="ECO:0007669"/>
    <property type="project" value="TreeGrafter"/>
</dbReference>
<proteinExistence type="predicted"/>
<feature type="non-terminal residue" evidence="3">
    <location>
        <position position="1"/>
    </location>
</feature>
<dbReference type="GO" id="GO:0034464">
    <property type="term" value="C:BBSome"/>
    <property type="evidence" value="ECO:0007669"/>
    <property type="project" value="InterPro"/>
</dbReference>
<dbReference type="PANTHER" id="PTHR20991:SF0">
    <property type="entry name" value="PROTEIN PTHB1"/>
    <property type="match status" value="1"/>
</dbReference>
<reference evidence="3 4" key="1">
    <citation type="journal article" date="2019" name="Mol. Ecol. Resour.">
        <title>Improving Illumina assemblies with Hi-C and long reads: an example with the North African dromedary.</title>
        <authorList>
            <person name="Elbers J.P."/>
            <person name="Rogers M.F."/>
            <person name="Perelman P.L."/>
            <person name="Proskuryakova A.A."/>
            <person name="Serdyukova N.A."/>
            <person name="Johnson W.E."/>
            <person name="Horin P."/>
            <person name="Corander J."/>
            <person name="Murphy D."/>
            <person name="Burger P.A."/>
        </authorList>
    </citation>
    <scope>NUCLEOTIDE SEQUENCE [LARGE SCALE GENOMIC DNA]</scope>
    <source>
        <strain evidence="3">Drom800</strain>
        <tissue evidence="3">Blood</tissue>
    </source>
</reference>
<accession>A0A5N4DYF8</accession>
<evidence type="ECO:0000313" key="4">
    <source>
        <dbReference type="Proteomes" id="UP000299084"/>
    </source>
</evidence>
<evidence type="ECO:0000259" key="2">
    <source>
        <dbReference type="Pfam" id="PF14728"/>
    </source>
</evidence>
<dbReference type="InterPro" id="IPR028074">
    <property type="entry name" value="PHTB1_GAE_dom"/>
</dbReference>
<keyword evidence="4" id="KW-1185">Reference proteome</keyword>
<dbReference type="EMBL" id="JWIN03000007">
    <property type="protein sequence ID" value="KAB1276024.1"/>
    <property type="molecule type" value="Genomic_DNA"/>
</dbReference>
<dbReference type="Proteomes" id="UP000299084">
    <property type="component" value="Unassembled WGS sequence"/>
</dbReference>
<dbReference type="AlphaFoldDB" id="A0A5N4DYF8"/>
<feature type="domain" description="PTHB1 GAE" evidence="2">
    <location>
        <begin position="98"/>
        <end position="140"/>
    </location>
</feature>
<organism evidence="3 4">
    <name type="scientific">Camelus dromedarius</name>
    <name type="common">Dromedary</name>
    <name type="synonym">Arabian camel</name>
    <dbReference type="NCBI Taxonomy" id="9838"/>
    <lineage>
        <taxon>Eukaryota</taxon>
        <taxon>Metazoa</taxon>
        <taxon>Chordata</taxon>
        <taxon>Craniata</taxon>
        <taxon>Vertebrata</taxon>
        <taxon>Euteleostomi</taxon>
        <taxon>Mammalia</taxon>
        <taxon>Eutheria</taxon>
        <taxon>Laurasiatheria</taxon>
        <taxon>Artiodactyla</taxon>
        <taxon>Tylopoda</taxon>
        <taxon>Camelidae</taxon>
        <taxon>Camelus</taxon>
    </lineage>
</organism>
<sequence length="178" mass="20035">DLKGVIVTLSDDGHLQCSYLGTDPSLFQAPKAESRELNYDELDTELKELQKIIKDVNKSQGVWPMTEREDDLKISAMVSSNFDSVSQATDVEVGTDLVPSVTVKITLQNQVALQKIKLSVYVQPPLVLTCDQFTFEFMGECYRNPDGLQLLERKEILEGFYKSEQLQTIVLVCDIVIN</sequence>
<dbReference type="STRING" id="9838.ENSCDRP00005004867"/>
<dbReference type="Pfam" id="PF14728">
    <property type="entry name" value="PTHB1_GAE"/>
    <property type="match status" value="1"/>
</dbReference>
<evidence type="ECO:0000313" key="3">
    <source>
        <dbReference type="EMBL" id="KAB1276024.1"/>
    </source>
</evidence>
<gene>
    <name evidence="3" type="ORF">Cadr_000008177</name>
</gene>
<dbReference type="InterPro" id="IPR026511">
    <property type="entry name" value="PTHB1"/>
</dbReference>
<feature type="coiled-coil region" evidence="1">
    <location>
        <begin position="32"/>
        <end position="59"/>
    </location>
</feature>
<name>A0A5N4DYF8_CAMDR</name>
<evidence type="ECO:0000256" key="1">
    <source>
        <dbReference type="SAM" id="Coils"/>
    </source>
</evidence>
<comment type="caution">
    <text evidence="3">The sequence shown here is derived from an EMBL/GenBank/DDBJ whole genome shotgun (WGS) entry which is preliminary data.</text>
</comment>
<keyword evidence="1" id="KW-0175">Coiled coil</keyword>
<dbReference type="GO" id="GO:0016020">
    <property type="term" value="C:membrane"/>
    <property type="evidence" value="ECO:0007669"/>
    <property type="project" value="TreeGrafter"/>
</dbReference>